<sequence length="323" mass="37437">MTTIVTLIELKNDAESFVTFKRAMGYRYQRGAYEIDRFLRFLKQQWNDVDAIPLADAISNWCGRLPGRKAISLSGEFGIIRQFCLHRRRRDPTCYVPEHAFAPVKESPFFPYIFSREEVLRILAAASAHEGHFIWASMLRRLVLMLYCTGIRLGEATRLKMEDVDLERGTLLIRNSKRRTRIVPIREDLIGELRLYLHDRRRLLLDLHRPDHGAFFIRQKGGPLDISGASVAIREILRRLDIKPARGRVGARPYEFRHAFAVHRLTAWAEEGADIHVKLPFLSAYLGHQNILGTEVYLKATPQLLELASTRFEQHVRSARQPR</sequence>
<evidence type="ECO:0000313" key="5">
    <source>
        <dbReference type="Proteomes" id="UP000000552"/>
    </source>
</evidence>
<dbReference type="PANTHER" id="PTHR30349:SF64">
    <property type="entry name" value="PROPHAGE INTEGRASE INTD-RELATED"/>
    <property type="match status" value="1"/>
</dbReference>
<gene>
    <name evidence="4" type="ordered locus">mll9330</name>
</gene>
<evidence type="ECO:0000256" key="2">
    <source>
        <dbReference type="ARBA" id="ARBA00023172"/>
    </source>
</evidence>
<protein>
    <submittedName>
        <fullName evidence="4">Integrase/recombinase</fullName>
    </submittedName>
</protein>
<name>Q981L0_RHILO</name>
<evidence type="ECO:0000259" key="3">
    <source>
        <dbReference type="PROSITE" id="PS51898"/>
    </source>
</evidence>
<dbReference type="AlphaFoldDB" id="Q981L0"/>
<geneLocation type="plasmid" evidence="4 5">
    <name>pMLa</name>
</geneLocation>
<evidence type="ECO:0000256" key="1">
    <source>
        <dbReference type="ARBA" id="ARBA00022908"/>
    </source>
</evidence>
<dbReference type="PROSITE" id="PS51898">
    <property type="entry name" value="TYR_RECOMBINASE"/>
    <property type="match status" value="1"/>
</dbReference>
<dbReference type="InterPro" id="IPR050090">
    <property type="entry name" value="Tyrosine_recombinase_XerCD"/>
</dbReference>
<evidence type="ECO:0000313" key="4">
    <source>
        <dbReference type="EMBL" id="BAB54699.1"/>
    </source>
</evidence>
<dbReference type="InterPro" id="IPR013762">
    <property type="entry name" value="Integrase-like_cat_sf"/>
</dbReference>
<dbReference type="RefSeq" id="WP_010915948.1">
    <property type="nucleotide sequence ID" value="NC_002679.1"/>
</dbReference>
<dbReference type="GO" id="GO:0003677">
    <property type="term" value="F:DNA binding"/>
    <property type="evidence" value="ECO:0007669"/>
    <property type="project" value="InterPro"/>
</dbReference>
<feature type="domain" description="Tyr recombinase" evidence="3">
    <location>
        <begin position="109"/>
        <end position="310"/>
    </location>
</feature>
<dbReference type="InterPro" id="IPR002104">
    <property type="entry name" value="Integrase_catalytic"/>
</dbReference>
<dbReference type="HOGENOM" id="CLU_027562_10_1_5"/>
<keyword evidence="1" id="KW-0229">DNA integration</keyword>
<dbReference type="Gene3D" id="1.10.443.10">
    <property type="entry name" value="Intergrase catalytic core"/>
    <property type="match status" value="1"/>
</dbReference>
<dbReference type="SUPFAM" id="SSF56349">
    <property type="entry name" value="DNA breaking-rejoining enzymes"/>
    <property type="match status" value="1"/>
</dbReference>
<organism evidence="4 5">
    <name type="scientific">Mesorhizobium japonicum (strain LMG 29417 / CECT 9101 / MAFF 303099)</name>
    <name type="common">Mesorhizobium loti (strain MAFF 303099)</name>
    <dbReference type="NCBI Taxonomy" id="266835"/>
    <lineage>
        <taxon>Bacteria</taxon>
        <taxon>Pseudomonadati</taxon>
        <taxon>Pseudomonadota</taxon>
        <taxon>Alphaproteobacteria</taxon>
        <taxon>Hyphomicrobiales</taxon>
        <taxon>Phyllobacteriaceae</taxon>
        <taxon>Mesorhizobium</taxon>
    </lineage>
</organism>
<accession>Q981L0</accession>
<dbReference type="InterPro" id="IPR011010">
    <property type="entry name" value="DNA_brk_join_enz"/>
</dbReference>
<dbReference type="Pfam" id="PF00589">
    <property type="entry name" value="Phage_integrase"/>
    <property type="match status" value="1"/>
</dbReference>
<dbReference type="KEGG" id="mlo:mll9330"/>
<dbReference type="GO" id="GO:0006310">
    <property type="term" value="P:DNA recombination"/>
    <property type="evidence" value="ECO:0007669"/>
    <property type="project" value="UniProtKB-KW"/>
</dbReference>
<keyword evidence="4" id="KW-0614">Plasmid</keyword>
<dbReference type="GO" id="GO:0015074">
    <property type="term" value="P:DNA integration"/>
    <property type="evidence" value="ECO:0007669"/>
    <property type="project" value="UniProtKB-KW"/>
</dbReference>
<dbReference type="EMBL" id="BA000013">
    <property type="protein sequence ID" value="BAB54699.1"/>
    <property type="molecule type" value="Genomic_DNA"/>
</dbReference>
<dbReference type="Proteomes" id="UP000000552">
    <property type="component" value="Plasmid pMLa"/>
</dbReference>
<dbReference type="PANTHER" id="PTHR30349">
    <property type="entry name" value="PHAGE INTEGRASE-RELATED"/>
    <property type="match status" value="1"/>
</dbReference>
<reference evidence="4 5" key="1">
    <citation type="journal article" date="2000" name="DNA Res.">
        <title>Complete genome structure of the nitrogen-fixing symbiotic bacterium Mesorhizobium loti.</title>
        <authorList>
            <person name="Kaneko T."/>
            <person name="Nakamura Y."/>
            <person name="Sato S."/>
            <person name="Asamizu E."/>
            <person name="Kato T."/>
            <person name="Sasamoto S."/>
            <person name="Watanabe A."/>
            <person name="Idesawa K."/>
            <person name="Ishikawa A."/>
            <person name="Kawashima K."/>
            <person name="Kimura T."/>
            <person name="Kishida Y."/>
            <person name="Kiyokawa C."/>
            <person name="Kohara M."/>
            <person name="Matsumoto M."/>
            <person name="Matsuno A."/>
            <person name="Mochizuki Y."/>
            <person name="Nakayama S."/>
            <person name="Nakazaki N."/>
            <person name="Shimpo S."/>
            <person name="Sugimoto M."/>
            <person name="Takeuchi C."/>
            <person name="Yamada M."/>
            <person name="Tabata S."/>
        </authorList>
    </citation>
    <scope>NUCLEOTIDE SEQUENCE [LARGE SCALE GENOMIC DNA]</scope>
    <source>
        <strain evidence="5">LMG 29417 / CECT 9101 / MAFF 303099</strain>
        <plasmid evidence="4 5">pMLa</plasmid>
    </source>
</reference>
<proteinExistence type="predicted"/>
<keyword evidence="2" id="KW-0233">DNA recombination</keyword>